<feature type="compositionally biased region" description="Polar residues" evidence="1">
    <location>
        <begin position="63"/>
        <end position="79"/>
    </location>
</feature>
<reference evidence="2" key="2">
    <citation type="submission" date="2022-01" db="EMBL/GenBank/DDBJ databases">
        <authorList>
            <person name="Yamashiro T."/>
            <person name="Shiraishi A."/>
            <person name="Satake H."/>
            <person name="Nakayama K."/>
        </authorList>
    </citation>
    <scope>NUCLEOTIDE SEQUENCE</scope>
</reference>
<dbReference type="Proteomes" id="UP001151760">
    <property type="component" value="Unassembled WGS sequence"/>
</dbReference>
<reference evidence="2" key="1">
    <citation type="journal article" date="2022" name="Int. J. Mol. Sci.">
        <title>Draft Genome of Tanacetum Coccineum: Genomic Comparison of Closely Related Tanacetum-Family Plants.</title>
        <authorList>
            <person name="Yamashiro T."/>
            <person name="Shiraishi A."/>
            <person name="Nakayama K."/>
            <person name="Satake H."/>
        </authorList>
    </citation>
    <scope>NUCLEOTIDE SEQUENCE</scope>
</reference>
<evidence type="ECO:0000256" key="1">
    <source>
        <dbReference type="SAM" id="MobiDB-lite"/>
    </source>
</evidence>
<name>A0ABQ5EU59_9ASTR</name>
<keyword evidence="3" id="KW-1185">Reference proteome</keyword>
<feature type="region of interest" description="Disordered" evidence="1">
    <location>
        <begin position="50"/>
        <end position="91"/>
    </location>
</feature>
<protein>
    <recommendedName>
        <fullName evidence="4">Integrase, catalytic region, zinc finger, CCHC-type, peptidase aspartic, catalytic</fullName>
    </recommendedName>
</protein>
<comment type="caution">
    <text evidence="2">The sequence shown here is derived from an EMBL/GenBank/DDBJ whole genome shotgun (WGS) entry which is preliminary data.</text>
</comment>
<sequence length="165" mass="18656">MTGNRSQLMNFVSRFLGTVRFGNDQIAKIMGYGDYQLGNVTISQAADPVQVADPPVQEADAPVSTSIDQDAPSTSIPSSKRNREHSPNYFLKTKGETSFGSRISARRRNPDFDEYFASVQIEAHPVTRSKCRSKEYDDLPNGRQNCFLKWRAQRRGLCFLTRRIC</sequence>
<accession>A0ABQ5EU59</accession>
<evidence type="ECO:0000313" key="3">
    <source>
        <dbReference type="Proteomes" id="UP001151760"/>
    </source>
</evidence>
<gene>
    <name evidence="2" type="ORF">Tco_0989509</name>
</gene>
<proteinExistence type="predicted"/>
<dbReference type="EMBL" id="BQNB010016673">
    <property type="protein sequence ID" value="GJT54455.1"/>
    <property type="molecule type" value="Genomic_DNA"/>
</dbReference>
<evidence type="ECO:0008006" key="4">
    <source>
        <dbReference type="Google" id="ProtNLM"/>
    </source>
</evidence>
<organism evidence="2 3">
    <name type="scientific">Tanacetum coccineum</name>
    <dbReference type="NCBI Taxonomy" id="301880"/>
    <lineage>
        <taxon>Eukaryota</taxon>
        <taxon>Viridiplantae</taxon>
        <taxon>Streptophyta</taxon>
        <taxon>Embryophyta</taxon>
        <taxon>Tracheophyta</taxon>
        <taxon>Spermatophyta</taxon>
        <taxon>Magnoliopsida</taxon>
        <taxon>eudicotyledons</taxon>
        <taxon>Gunneridae</taxon>
        <taxon>Pentapetalae</taxon>
        <taxon>asterids</taxon>
        <taxon>campanulids</taxon>
        <taxon>Asterales</taxon>
        <taxon>Asteraceae</taxon>
        <taxon>Asteroideae</taxon>
        <taxon>Anthemideae</taxon>
        <taxon>Anthemidinae</taxon>
        <taxon>Tanacetum</taxon>
    </lineage>
</organism>
<evidence type="ECO:0000313" key="2">
    <source>
        <dbReference type="EMBL" id="GJT54455.1"/>
    </source>
</evidence>